<dbReference type="AlphaFoldDB" id="A0A6P4CV16"/>
<reference evidence="1" key="1">
    <citation type="journal article" date="2016" name="Nat. Genet.">
        <title>The genome sequences of Arachis duranensis and Arachis ipaensis, the diploid ancestors of cultivated peanut.</title>
        <authorList>
            <person name="Bertioli D.J."/>
            <person name="Cannon S.B."/>
            <person name="Froenicke L."/>
            <person name="Huang G."/>
            <person name="Farmer A.D."/>
            <person name="Cannon E.K."/>
            <person name="Liu X."/>
            <person name="Gao D."/>
            <person name="Clevenger J."/>
            <person name="Dash S."/>
            <person name="Ren L."/>
            <person name="Moretzsohn M.C."/>
            <person name="Shirasawa K."/>
            <person name="Huang W."/>
            <person name="Vidigal B."/>
            <person name="Abernathy B."/>
            <person name="Chu Y."/>
            <person name="Niederhuth C.E."/>
            <person name="Umale P."/>
            <person name="Araujo A.C."/>
            <person name="Kozik A."/>
            <person name="Kim K.D."/>
            <person name="Burow M.D."/>
            <person name="Varshney R.K."/>
            <person name="Wang X."/>
            <person name="Zhang X."/>
            <person name="Barkley N."/>
            <person name="Guimaraes P.M."/>
            <person name="Isobe S."/>
            <person name="Guo B."/>
            <person name="Liao B."/>
            <person name="Stalker H.T."/>
            <person name="Schmitz R.J."/>
            <person name="Scheffler B.E."/>
            <person name="Leal-Bertioli S.C."/>
            <person name="Xun X."/>
            <person name="Jackson S.A."/>
            <person name="Michelmore R."/>
            <person name="Ozias-Akins P."/>
        </authorList>
    </citation>
    <scope>NUCLEOTIDE SEQUENCE [LARGE SCALE GENOMIC DNA]</scope>
    <source>
        <strain evidence="1">cv. V14167</strain>
    </source>
</reference>
<gene>
    <name evidence="2" type="primary">LOC107479361</name>
</gene>
<reference evidence="2" key="2">
    <citation type="submission" date="2025-08" db="UniProtKB">
        <authorList>
            <consortium name="RefSeq"/>
        </authorList>
    </citation>
    <scope>IDENTIFICATION</scope>
    <source>
        <tissue evidence="2">Whole plant</tissue>
    </source>
</reference>
<evidence type="ECO:0000313" key="1">
    <source>
        <dbReference type="Proteomes" id="UP000515211"/>
    </source>
</evidence>
<keyword evidence="1" id="KW-1185">Reference proteome</keyword>
<accession>A0A6P4CV16</accession>
<protein>
    <submittedName>
        <fullName evidence="2">Uncharacterized protein LOC107479361</fullName>
    </submittedName>
</protein>
<evidence type="ECO:0000313" key="2">
    <source>
        <dbReference type="RefSeq" id="XP_015954992.1"/>
    </source>
</evidence>
<sequence length="183" mass="20894">MGTVGDKAWTTIRSAFALATPRPNASFHHSLNSALHWLAQPTTTHLCQLICSFDLHINEFKWVPPPSYFDAHYIHSLSGITLGVLKGCLCLCFVAPAAAILKTWFMRDYDVQHSWSLSFYIDINSYFGLRIPDRLRPIAFANNGDMWLKDDYPFDSYSLVSYSSQTGSFKDDWRCLRVTHTYA</sequence>
<organism evidence="1 2">
    <name type="scientific">Arachis duranensis</name>
    <name type="common">Wild peanut</name>
    <dbReference type="NCBI Taxonomy" id="130453"/>
    <lineage>
        <taxon>Eukaryota</taxon>
        <taxon>Viridiplantae</taxon>
        <taxon>Streptophyta</taxon>
        <taxon>Embryophyta</taxon>
        <taxon>Tracheophyta</taxon>
        <taxon>Spermatophyta</taxon>
        <taxon>Magnoliopsida</taxon>
        <taxon>eudicotyledons</taxon>
        <taxon>Gunneridae</taxon>
        <taxon>Pentapetalae</taxon>
        <taxon>rosids</taxon>
        <taxon>fabids</taxon>
        <taxon>Fabales</taxon>
        <taxon>Fabaceae</taxon>
        <taxon>Papilionoideae</taxon>
        <taxon>50 kb inversion clade</taxon>
        <taxon>dalbergioids sensu lato</taxon>
        <taxon>Dalbergieae</taxon>
        <taxon>Pterocarpus clade</taxon>
        <taxon>Arachis</taxon>
    </lineage>
</organism>
<dbReference type="OrthoDB" id="610337at2759"/>
<dbReference type="Proteomes" id="UP000515211">
    <property type="component" value="Chromosome 3"/>
</dbReference>
<proteinExistence type="predicted"/>
<dbReference type="KEGG" id="adu:107479361"/>
<dbReference type="RefSeq" id="XP_015954992.1">
    <property type="nucleotide sequence ID" value="XM_016099506.1"/>
</dbReference>
<dbReference type="GeneID" id="107479361"/>
<name>A0A6P4CV16_ARADU</name>